<keyword evidence="3 10" id="KW-0812">Transmembrane</keyword>
<dbReference type="Gene3D" id="2.40.50.140">
    <property type="entry name" value="Nucleic acid-binding proteins"/>
    <property type="match status" value="1"/>
</dbReference>
<evidence type="ECO:0000313" key="13">
    <source>
        <dbReference type="Proteomes" id="UP001161390"/>
    </source>
</evidence>
<feature type="binding site" description="axial binding residue" evidence="10">
    <location>
        <position position="138"/>
    </location>
    <ligand>
        <name>heme</name>
        <dbReference type="ChEBI" id="CHEBI:30413"/>
    </ligand>
    <ligandPart>
        <name>Fe</name>
        <dbReference type="ChEBI" id="CHEBI:18248"/>
    </ligandPart>
</feature>
<dbReference type="Pfam" id="PF03100">
    <property type="entry name" value="CcmE"/>
    <property type="match status" value="1"/>
</dbReference>
<dbReference type="Proteomes" id="UP001161390">
    <property type="component" value="Unassembled WGS sequence"/>
</dbReference>
<evidence type="ECO:0000256" key="5">
    <source>
        <dbReference type="ARBA" id="ARBA00022748"/>
    </source>
</evidence>
<evidence type="ECO:0000256" key="9">
    <source>
        <dbReference type="ARBA" id="ARBA00023136"/>
    </source>
</evidence>
<dbReference type="PANTHER" id="PTHR34128:SF2">
    <property type="entry name" value="CYTOCHROME C-TYPE BIOGENESIS PROTEIN CCME HOMOLOG, MITOCHONDRIAL"/>
    <property type="match status" value="1"/>
</dbReference>
<evidence type="ECO:0000256" key="4">
    <source>
        <dbReference type="ARBA" id="ARBA00022723"/>
    </source>
</evidence>
<evidence type="ECO:0000256" key="1">
    <source>
        <dbReference type="ARBA" id="ARBA00004370"/>
    </source>
</evidence>
<evidence type="ECO:0000256" key="3">
    <source>
        <dbReference type="ARBA" id="ARBA00022692"/>
    </source>
</evidence>
<evidence type="ECO:0000256" key="6">
    <source>
        <dbReference type="ARBA" id="ARBA00022968"/>
    </source>
</evidence>
<gene>
    <name evidence="10" type="primary">ccmE</name>
    <name evidence="10" type="synonym">cycJ</name>
    <name evidence="12" type="ORF">GCM10007854_03180</name>
</gene>
<evidence type="ECO:0000256" key="7">
    <source>
        <dbReference type="ARBA" id="ARBA00022989"/>
    </source>
</evidence>
<evidence type="ECO:0000256" key="8">
    <source>
        <dbReference type="ARBA" id="ARBA00023004"/>
    </source>
</evidence>
<name>A0ABQ5UW25_9PROT</name>
<keyword evidence="2 10" id="KW-0349">Heme</keyword>
<reference evidence="12" key="2">
    <citation type="submission" date="2023-01" db="EMBL/GenBank/DDBJ databases">
        <title>Draft genome sequence of Algimonas porphyrae strain NBRC 108216.</title>
        <authorList>
            <person name="Sun Q."/>
            <person name="Mori K."/>
        </authorList>
    </citation>
    <scope>NUCLEOTIDE SEQUENCE</scope>
    <source>
        <strain evidence="12">NBRC 108216</strain>
    </source>
</reference>
<dbReference type="InterPro" id="IPR004329">
    <property type="entry name" value="CcmE"/>
</dbReference>
<keyword evidence="4 10" id="KW-0479">Metal-binding</keyword>
<dbReference type="HAMAP" id="MF_01959">
    <property type="entry name" value="CcmE"/>
    <property type="match status" value="1"/>
</dbReference>
<keyword evidence="6 10" id="KW-0735">Signal-anchor</keyword>
<reference evidence="12" key="1">
    <citation type="journal article" date="2014" name="Int. J. Syst. Evol. Microbiol.">
        <title>Complete genome of a new Firmicutes species belonging to the dominant human colonic microbiota ('Ruminococcus bicirculans') reveals two chromosomes and a selective capacity to utilize plant glucans.</title>
        <authorList>
            <consortium name="NISC Comparative Sequencing Program"/>
            <person name="Wegmann U."/>
            <person name="Louis P."/>
            <person name="Goesmann A."/>
            <person name="Henrissat B."/>
            <person name="Duncan S.H."/>
            <person name="Flint H.J."/>
        </authorList>
    </citation>
    <scope>NUCLEOTIDE SEQUENCE</scope>
    <source>
        <strain evidence="12">NBRC 108216</strain>
    </source>
</reference>
<sequence>MTRTARLKPPHRNRRLGLIALVGVGLAIGLALIFSALNENTQFFYNPADVLADGFVPQSETFRIGGLVVEGSVMQDGITTQFDVADFERDTRTPIRVTHSGQLPNLFREGQGVVISGRMISETEFLADEVLAKHDENYQPKIDYQDEIDS</sequence>
<dbReference type="InterPro" id="IPR036127">
    <property type="entry name" value="CcmE-like_sf"/>
</dbReference>
<evidence type="ECO:0000256" key="11">
    <source>
        <dbReference type="SAM" id="Phobius"/>
    </source>
</evidence>
<keyword evidence="10" id="KW-1003">Cell membrane</keyword>
<proteinExistence type="inferred from homology"/>
<feature type="binding site" description="covalent" evidence="10">
    <location>
        <position position="134"/>
    </location>
    <ligand>
        <name>heme</name>
        <dbReference type="ChEBI" id="CHEBI:30413"/>
    </ligand>
</feature>
<dbReference type="PANTHER" id="PTHR34128">
    <property type="entry name" value="CYTOCHROME C-TYPE BIOGENESIS PROTEIN CCME HOMOLOG, MITOCHONDRIAL"/>
    <property type="match status" value="1"/>
</dbReference>
<feature type="topological domain" description="Cytoplasmic" evidence="10">
    <location>
        <begin position="1"/>
        <end position="15"/>
    </location>
</feature>
<evidence type="ECO:0000256" key="10">
    <source>
        <dbReference type="HAMAP-Rule" id="MF_01959"/>
    </source>
</evidence>
<comment type="caution">
    <text evidence="12">The sequence shown here is derived from an EMBL/GenBank/DDBJ whole genome shotgun (WGS) entry which is preliminary data.</text>
</comment>
<comment type="similarity">
    <text evidence="10">Belongs to the CcmE/CycJ family.</text>
</comment>
<organism evidence="12 13">
    <name type="scientific">Algimonas porphyrae</name>
    <dbReference type="NCBI Taxonomy" id="1128113"/>
    <lineage>
        <taxon>Bacteria</taxon>
        <taxon>Pseudomonadati</taxon>
        <taxon>Pseudomonadota</taxon>
        <taxon>Alphaproteobacteria</taxon>
        <taxon>Maricaulales</taxon>
        <taxon>Robiginitomaculaceae</taxon>
        <taxon>Algimonas</taxon>
    </lineage>
</organism>
<comment type="subcellular location">
    <subcellularLocation>
        <location evidence="10">Cell membrane</location>
        <topology evidence="10">Single-pass type II membrane protein</topology>
    </subcellularLocation>
    <subcellularLocation>
        <location evidence="1">Membrane</location>
    </subcellularLocation>
</comment>
<keyword evidence="13" id="KW-1185">Reference proteome</keyword>
<keyword evidence="7 10" id="KW-1133">Transmembrane helix</keyword>
<dbReference type="SUPFAM" id="SSF82093">
    <property type="entry name" value="Heme chaperone CcmE"/>
    <property type="match status" value="1"/>
</dbReference>
<dbReference type="InterPro" id="IPR012340">
    <property type="entry name" value="NA-bd_OB-fold"/>
</dbReference>
<keyword evidence="8 10" id="KW-0408">Iron</keyword>
<keyword evidence="9 10" id="KW-0472">Membrane</keyword>
<accession>A0ABQ5UW25</accession>
<keyword evidence="5 10" id="KW-0201">Cytochrome c-type biogenesis</keyword>
<feature type="transmembrane region" description="Helical" evidence="11">
    <location>
        <begin position="16"/>
        <end position="37"/>
    </location>
</feature>
<comment type="function">
    <text evidence="10">Heme chaperone required for the biogenesis of c-type cytochromes. Transiently binds heme delivered by CcmC and transfers the heme to apo-cytochromes in a process facilitated by CcmF and CcmH.</text>
</comment>
<protein>
    <recommendedName>
        <fullName evidence="10">Cytochrome c-type biogenesis protein CcmE</fullName>
    </recommendedName>
    <alternativeName>
        <fullName evidence="10">Cytochrome c maturation protein E</fullName>
    </alternativeName>
    <alternativeName>
        <fullName evidence="10">Heme chaperone CcmE</fullName>
    </alternativeName>
</protein>
<dbReference type="RefSeq" id="WP_284369114.1">
    <property type="nucleotide sequence ID" value="NZ_BSNJ01000001.1"/>
</dbReference>
<feature type="topological domain" description="Extracellular" evidence="10">
    <location>
        <begin position="37"/>
        <end position="150"/>
    </location>
</feature>
<evidence type="ECO:0000256" key="2">
    <source>
        <dbReference type="ARBA" id="ARBA00022617"/>
    </source>
</evidence>
<evidence type="ECO:0000313" key="12">
    <source>
        <dbReference type="EMBL" id="GLQ19363.1"/>
    </source>
</evidence>
<dbReference type="EMBL" id="BSNJ01000001">
    <property type="protein sequence ID" value="GLQ19363.1"/>
    <property type="molecule type" value="Genomic_DNA"/>
</dbReference>